<dbReference type="EMBL" id="PEDL01000008">
    <property type="protein sequence ID" value="PHV70651.1"/>
    <property type="molecule type" value="Genomic_DNA"/>
</dbReference>
<dbReference type="Proteomes" id="UP000224460">
    <property type="component" value="Unassembled WGS sequence"/>
</dbReference>
<reference evidence="1" key="1">
    <citation type="submission" date="2017-10" db="EMBL/GenBank/DDBJ databases">
        <title>Genome sequence of cellulolytic Lachnospiraceae bacterium XHS1971 isolated from hotspring sediment.</title>
        <authorList>
            <person name="Vasudevan G."/>
            <person name="Joshi A.J."/>
            <person name="Hivarkar S."/>
            <person name="Lanjekar V.B."/>
            <person name="Dhakephalkar P.K."/>
            <person name="Dagar S."/>
        </authorList>
    </citation>
    <scope>NUCLEOTIDE SEQUENCE</scope>
    <source>
        <strain evidence="1">XHS1971</strain>
    </source>
</reference>
<evidence type="ECO:0000313" key="2">
    <source>
        <dbReference type="Proteomes" id="UP000224460"/>
    </source>
</evidence>
<keyword evidence="2" id="KW-1185">Reference proteome</keyword>
<sequence length="406" mass="46888">MITLKAFKGFRPKEDLAHRVAALPYDVMNTVEAKKMVEGNPYSFLHVDKPEMHVPTPQEDELYAFAGSKLDQMIKENVFIQDEASLYLYVLTNAYTTQYGIVGCVSAQEYEQGLIKKHENTRTDKEEDRIKHVTYCKAHTGPIFLAYKGLEMLTAWVINYADEHMPLYDFTSEDNVRHVVYRLEAKDQEYVIASFKEADALYIADGHHRAAAAVAVAKKNRDAGTATEANQHFLATIFPKDQLHIMDYNRVLKDESGLTKEALFEHLATYFEIEAVLEETYKPEKRHTFGMRYAKTWYKLTLKSEWEREEDPVAALDVSVLQRYILEPIFKIMNPKEDKRIDFVGGIRGLKELNRRTEEDMDVAFSLYPTSMDELIRVADQGALMPPKSTWFEPKLRSGLFVHKMD</sequence>
<proteinExistence type="predicted"/>
<gene>
    <name evidence="1" type="ORF">CS063_08960</name>
</gene>
<evidence type="ECO:0000313" key="1">
    <source>
        <dbReference type="EMBL" id="PHV70651.1"/>
    </source>
</evidence>
<organism evidence="1 2">
    <name type="scientific">Sporanaerobium hydrogeniformans</name>
    <dbReference type="NCBI Taxonomy" id="3072179"/>
    <lineage>
        <taxon>Bacteria</taxon>
        <taxon>Bacillati</taxon>
        <taxon>Bacillota</taxon>
        <taxon>Clostridia</taxon>
        <taxon>Lachnospirales</taxon>
        <taxon>Lachnospiraceae</taxon>
        <taxon>Sporanaerobium</taxon>
    </lineage>
</organism>
<name>A0AC61DBP2_9FIRM</name>
<comment type="caution">
    <text evidence="1">The sequence shown here is derived from an EMBL/GenBank/DDBJ whole genome shotgun (WGS) entry which is preliminary data.</text>
</comment>
<accession>A0AC61DBP2</accession>
<protein>
    <submittedName>
        <fullName evidence="1">Chromosome partitioning protein ParA</fullName>
    </submittedName>
</protein>